<evidence type="ECO:0000256" key="4">
    <source>
        <dbReference type="SAM" id="MobiDB-lite"/>
    </source>
</evidence>
<accession>A0ABR4QNR5</accession>
<comment type="caution">
    <text evidence="7">The sequence shown here is derived from an EMBL/GenBank/DDBJ whole genome shotgun (WGS) entry which is preliminary data.</text>
</comment>
<keyword evidence="8" id="KW-1185">Reference proteome</keyword>
<evidence type="ECO:0000313" key="7">
    <source>
        <dbReference type="EMBL" id="KAL5111349.1"/>
    </source>
</evidence>
<keyword evidence="3" id="KW-0175">Coiled coil</keyword>
<sequence length="673" mass="74389">MLILMLLLCAQPIGESASLEAVFMKIREYSLCDDRRTVLGSSTMANGETKQSLEEEKKSLKRWKQDRDRFQNEARYQAKIIDDEIKRFHEKYREVIRSKGEYNRVDEDKTYSKLDVERALQIYTQKHDEFKRARSDYTAALKQFNFHRRYHYSTTLKNWGEAGQTLEAYRITKTREMIGVLVERLRVMIDRLLTVCTDLEAAVAMMDAEKDSAALIECLRTGNEPPGDVPITRLEVDDPPCTPSRSSIDHGGSTHLSENSDNGINYAPVPVSPGPSANGSPFIGADPIVEPTETHRLATGSATSYPSLSRTGRRFSMSSTGLGSNGNGSAHSTFLGKVFSRRSKSREAERRLATTPQIVRVSGSQPHHDQSTKKPEIVHVDHDKAKETVANASDTSDGELEAKGGRDQQQSIPNLSLLSASVFKSSESTQDMAPAINELSRSLSAPSSSGNSACVHKNAPSRSPAVALPETQIFGCEKNESFKNTSSYGTQISRGTMGGAVPSSHTVHQKAPRSISPRQAIHQPKRQHGGNHQTRKPHPEMKPCHQSTINDLIAVGTCKALYDFESSQYGETFLSFKSGDELKVISSGARWHGSVDAEGWIYAETIPSGEGNRNLPQRGFIPAGFVEIILYPEPLPLSPPRQHEPDDLASHRRVHGYGRTENAYLALGQATEL</sequence>
<feature type="compositionally biased region" description="Basic and acidic residues" evidence="4">
    <location>
        <begin position="366"/>
        <end position="387"/>
    </location>
</feature>
<dbReference type="PANTHER" id="PTHR15735">
    <property type="entry name" value="FCH AND DOUBLE SH3 DOMAINS PROTEIN"/>
    <property type="match status" value="1"/>
</dbReference>
<feature type="compositionally biased region" description="Polar residues" evidence="4">
    <location>
        <begin position="254"/>
        <end position="263"/>
    </location>
</feature>
<dbReference type="InterPro" id="IPR001452">
    <property type="entry name" value="SH3_domain"/>
</dbReference>
<reference evidence="7 8" key="1">
    <citation type="journal article" date="2022" name="Front. Cell. Infect. Microbiol.">
        <title>The Genomes of Two Strains of Taenia crassiceps the Animal Model for the Study of Human Cysticercosis.</title>
        <authorList>
            <person name="Bobes R.J."/>
            <person name="Estrada K."/>
            <person name="Rios-Valencia D.G."/>
            <person name="Calderon-Gallegos A."/>
            <person name="de la Torre P."/>
            <person name="Carrero J.C."/>
            <person name="Sanchez-Flores A."/>
            <person name="Laclette J.P."/>
        </authorList>
    </citation>
    <scope>NUCLEOTIDE SEQUENCE [LARGE SCALE GENOMIC DNA]</scope>
    <source>
        <strain evidence="7">WFUcys</strain>
    </source>
</reference>
<organism evidence="7 8">
    <name type="scientific">Taenia crassiceps</name>
    <dbReference type="NCBI Taxonomy" id="6207"/>
    <lineage>
        <taxon>Eukaryota</taxon>
        <taxon>Metazoa</taxon>
        <taxon>Spiralia</taxon>
        <taxon>Lophotrochozoa</taxon>
        <taxon>Platyhelminthes</taxon>
        <taxon>Cestoda</taxon>
        <taxon>Eucestoda</taxon>
        <taxon>Cyclophyllidea</taxon>
        <taxon>Taeniidae</taxon>
        <taxon>Taenia</taxon>
    </lineage>
</organism>
<name>A0ABR4QNR5_9CEST</name>
<dbReference type="Proteomes" id="UP001651158">
    <property type="component" value="Unassembled WGS sequence"/>
</dbReference>
<keyword evidence="5" id="KW-0732">Signal</keyword>
<proteinExistence type="predicted"/>
<dbReference type="Gene3D" id="1.20.1270.60">
    <property type="entry name" value="Arfaptin homology (AH) domain/BAR domain"/>
    <property type="match status" value="1"/>
</dbReference>
<keyword evidence="1 2" id="KW-0728">SH3 domain</keyword>
<dbReference type="InterPro" id="IPR027267">
    <property type="entry name" value="AH/BAR_dom_sf"/>
</dbReference>
<dbReference type="PROSITE" id="PS50002">
    <property type="entry name" value="SH3"/>
    <property type="match status" value="1"/>
</dbReference>
<protein>
    <submittedName>
        <fullName evidence="7">Formin-binding protein 1</fullName>
    </submittedName>
</protein>
<feature type="domain" description="SH3" evidence="6">
    <location>
        <begin position="553"/>
        <end position="631"/>
    </location>
</feature>
<feature type="chain" id="PRO_5045991685" evidence="5">
    <location>
        <begin position="17"/>
        <end position="673"/>
    </location>
</feature>
<evidence type="ECO:0000256" key="3">
    <source>
        <dbReference type="SAM" id="Coils"/>
    </source>
</evidence>
<evidence type="ECO:0000256" key="1">
    <source>
        <dbReference type="ARBA" id="ARBA00022443"/>
    </source>
</evidence>
<feature type="signal peptide" evidence="5">
    <location>
        <begin position="1"/>
        <end position="16"/>
    </location>
</feature>
<feature type="coiled-coil region" evidence="3">
    <location>
        <begin position="46"/>
        <end position="73"/>
    </location>
</feature>
<feature type="region of interest" description="Disordered" evidence="4">
    <location>
        <begin position="497"/>
        <end position="543"/>
    </location>
</feature>
<dbReference type="SUPFAM" id="SSF103657">
    <property type="entry name" value="BAR/IMD domain-like"/>
    <property type="match status" value="1"/>
</dbReference>
<evidence type="ECO:0000256" key="5">
    <source>
        <dbReference type="SAM" id="SignalP"/>
    </source>
</evidence>
<evidence type="ECO:0000256" key="2">
    <source>
        <dbReference type="PROSITE-ProRule" id="PRU00192"/>
    </source>
</evidence>
<evidence type="ECO:0000313" key="8">
    <source>
        <dbReference type="Proteomes" id="UP001651158"/>
    </source>
</evidence>
<dbReference type="Pfam" id="PF07653">
    <property type="entry name" value="SH3_2"/>
    <property type="match status" value="1"/>
</dbReference>
<dbReference type="Gene3D" id="2.30.30.40">
    <property type="entry name" value="SH3 Domains"/>
    <property type="match status" value="1"/>
</dbReference>
<feature type="compositionally biased region" description="Polar residues" evidence="4">
    <location>
        <begin position="354"/>
        <end position="365"/>
    </location>
</feature>
<gene>
    <name evidence="7" type="ORF">TcWFU_001307</name>
</gene>
<feature type="region of interest" description="Disordered" evidence="4">
    <location>
        <begin position="240"/>
        <end position="267"/>
    </location>
</feature>
<dbReference type="SUPFAM" id="SSF50044">
    <property type="entry name" value="SH3-domain"/>
    <property type="match status" value="1"/>
</dbReference>
<dbReference type="EMBL" id="JAKROA010000001">
    <property type="protein sequence ID" value="KAL5111349.1"/>
    <property type="molecule type" value="Genomic_DNA"/>
</dbReference>
<dbReference type="InterPro" id="IPR036028">
    <property type="entry name" value="SH3-like_dom_sf"/>
</dbReference>
<dbReference type="SMART" id="SM00326">
    <property type="entry name" value="SH3"/>
    <property type="match status" value="1"/>
</dbReference>
<dbReference type="PANTHER" id="PTHR15735:SF12">
    <property type="entry name" value="CDC42-INTERACTING PROTEIN 4, ISOFORM B"/>
    <property type="match status" value="1"/>
</dbReference>
<feature type="compositionally biased region" description="Basic residues" evidence="4">
    <location>
        <begin position="523"/>
        <end position="536"/>
    </location>
</feature>
<evidence type="ECO:0000259" key="6">
    <source>
        <dbReference type="PROSITE" id="PS50002"/>
    </source>
</evidence>
<dbReference type="CDD" id="cd00174">
    <property type="entry name" value="SH3"/>
    <property type="match status" value="1"/>
</dbReference>
<feature type="region of interest" description="Disordered" evidence="4">
    <location>
        <begin position="341"/>
        <end position="412"/>
    </location>
</feature>
<dbReference type="PRINTS" id="PR00452">
    <property type="entry name" value="SH3DOMAIN"/>
</dbReference>